<keyword evidence="4 7" id="KW-1133">Transmembrane helix</keyword>
<evidence type="ECO:0000256" key="1">
    <source>
        <dbReference type="ARBA" id="ARBA00004141"/>
    </source>
</evidence>
<dbReference type="PANTHER" id="PTHR11616:SF309">
    <property type="entry name" value="TRANSPORTER"/>
    <property type="match status" value="1"/>
</dbReference>
<dbReference type="EMBL" id="VXIV02000759">
    <property type="protein sequence ID" value="KAF6036248.1"/>
    <property type="molecule type" value="Genomic_DNA"/>
</dbReference>
<evidence type="ECO:0000256" key="2">
    <source>
        <dbReference type="ARBA" id="ARBA00022448"/>
    </source>
</evidence>
<dbReference type="PROSITE" id="PS50267">
    <property type="entry name" value="NA_NEUROTRAN_SYMP_3"/>
    <property type="match status" value="1"/>
</dbReference>
<dbReference type="Proteomes" id="UP000593567">
    <property type="component" value="Unassembled WGS sequence"/>
</dbReference>
<dbReference type="GO" id="GO:0005886">
    <property type="term" value="C:plasma membrane"/>
    <property type="evidence" value="ECO:0007669"/>
    <property type="project" value="TreeGrafter"/>
</dbReference>
<dbReference type="Pfam" id="PF00209">
    <property type="entry name" value="SNF"/>
    <property type="match status" value="1"/>
</dbReference>
<evidence type="ECO:0000256" key="5">
    <source>
        <dbReference type="ARBA" id="ARBA00023136"/>
    </source>
</evidence>
<evidence type="ECO:0000256" key="6">
    <source>
        <dbReference type="PIRSR" id="PIRSR600175-2"/>
    </source>
</evidence>
<name>A0A7J7KF58_BUGNE</name>
<dbReference type="GO" id="GO:0006865">
    <property type="term" value="P:amino acid transport"/>
    <property type="evidence" value="ECO:0007669"/>
    <property type="project" value="TreeGrafter"/>
</dbReference>
<reference evidence="8" key="1">
    <citation type="submission" date="2020-06" db="EMBL/GenBank/DDBJ databases">
        <title>Draft genome of Bugula neritina, a colonial animal packing powerful symbionts and potential medicines.</title>
        <authorList>
            <person name="Rayko M."/>
        </authorList>
    </citation>
    <scope>NUCLEOTIDE SEQUENCE [LARGE SCALE GENOMIC DNA]</scope>
    <source>
        <strain evidence="8">Kwan_BN1</strain>
    </source>
</reference>
<comment type="subcellular location">
    <subcellularLocation>
        <location evidence="1">Membrane</location>
        <topology evidence="1">Multi-pass membrane protein</topology>
    </subcellularLocation>
</comment>
<evidence type="ECO:0000256" key="4">
    <source>
        <dbReference type="ARBA" id="ARBA00022989"/>
    </source>
</evidence>
<feature type="disulfide bond" evidence="6">
    <location>
        <begin position="68"/>
        <end position="77"/>
    </location>
</feature>
<sequence>MFFLEVAIGQFMSAGGIKVWNISPLFTGIGFATTLIVFFLNVYYNVIMSWAFYYFFASFNSKVPWSSCGNSWNTFRCRLDKGR</sequence>
<dbReference type="InterPro" id="IPR000175">
    <property type="entry name" value="Na/ntran_symport"/>
</dbReference>
<evidence type="ECO:0000256" key="3">
    <source>
        <dbReference type="ARBA" id="ARBA00022692"/>
    </source>
</evidence>
<evidence type="ECO:0000313" key="9">
    <source>
        <dbReference type="Proteomes" id="UP000593567"/>
    </source>
</evidence>
<dbReference type="AlphaFoldDB" id="A0A7J7KF58"/>
<dbReference type="InterPro" id="IPR037272">
    <property type="entry name" value="SNS_sf"/>
</dbReference>
<keyword evidence="2" id="KW-0813">Transport</keyword>
<evidence type="ECO:0000313" key="8">
    <source>
        <dbReference type="EMBL" id="KAF6036248.1"/>
    </source>
</evidence>
<dbReference type="PANTHER" id="PTHR11616">
    <property type="entry name" value="SODIUM/CHLORIDE DEPENDENT TRANSPORTER"/>
    <property type="match status" value="1"/>
</dbReference>
<proteinExistence type="predicted"/>
<dbReference type="SUPFAM" id="SSF161070">
    <property type="entry name" value="SNF-like"/>
    <property type="match status" value="1"/>
</dbReference>
<dbReference type="OrthoDB" id="6581954at2759"/>
<accession>A0A7J7KF58</accession>
<dbReference type="GO" id="GO:0035725">
    <property type="term" value="P:sodium ion transmembrane transport"/>
    <property type="evidence" value="ECO:0007669"/>
    <property type="project" value="TreeGrafter"/>
</dbReference>
<gene>
    <name evidence="8" type="ORF">EB796_005456</name>
</gene>
<organism evidence="8 9">
    <name type="scientific">Bugula neritina</name>
    <name type="common">Brown bryozoan</name>
    <name type="synonym">Sertularia neritina</name>
    <dbReference type="NCBI Taxonomy" id="10212"/>
    <lineage>
        <taxon>Eukaryota</taxon>
        <taxon>Metazoa</taxon>
        <taxon>Spiralia</taxon>
        <taxon>Lophotrochozoa</taxon>
        <taxon>Bryozoa</taxon>
        <taxon>Gymnolaemata</taxon>
        <taxon>Cheilostomatida</taxon>
        <taxon>Flustrina</taxon>
        <taxon>Buguloidea</taxon>
        <taxon>Bugulidae</taxon>
        <taxon>Bugula</taxon>
    </lineage>
</organism>
<keyword evidence="5 7" id="KW-0472">Membrane</keyword>
<keyword evidence="3 7" id="KW-0812">Transmembrane</keyword>
<protein>
    <submittedName>
        <fullName evidence="8">Uncharacterized protein</fullName>
    </submittedName>
</protein>
<feature type="transmembrane region" description="Helical" evidence="7">
    <location>
        <begin position="29"/>
        <end position="56"/>
    </location>
</feature>
<comment type="caution">
    <text evidence="8">The sequence shown here is derived from an EMBL/GenBank/DDBJ whole genome shotgun (WGS) entry which is preliminary data.</text>
</comment>
<keyword evidence="9" id="KW-1185">Reference proteome</keyword>
<keyword evidence="6" id="KW-1015">Disulfide bond</keyword>
<evidence type="ECO:0000256" key="7">
    <source>
        <dbReference type="SAM" id="Phobius"/>
    </source>
</evidence>